<dbReference type="PANTHER" id="PTHR44520">
    <property type="entry name" value="RESPONSE REGULATOR RCP1-RELATED"/>
    <property type="match status" value="1"/>
</dbReference>
<accession>A0A3S0ABU9</accession>
<gene>
    <name evidence="3" type="ORF">EHW67_16730</name>
</gene>
<dbReference type="InterPro" id="IPR001789">
    <property type="entry name" value="Sig_transdc_resp-reg_receiver"/>
</dbReference>
<dbReference type="Gene3D" id="3.40.50.2300">
    <property type="match status" value="1"/>
</dbReference>
<feature type="domain" description="Response regulatory" evidence="2">
    <location>
        <begin position="5"/>
        <end position="125"/>
    </location>
</feature>
<evidence type="ECO:0000259" key="2">
    <source>
        <dbReference type="PROSITE" id="PS50110"/>
    </source>
</evidence>
<dbReference type="AlphaFoldDB" id="A0A3S0ABU9"/>
<dbReference type="InterPro" id="IPR052893">
    <property type="entry name" value="TCS_response_regulator"/>
</dbReference>
<name>A0A3S0ABU9_9FLAO</name>
<dbReference type="GO" id="GO:0000160">
    <property type="term" value="P:phosphorelay signal transduction system"/>
    <property type="evidence" value="ECO:0007669"/>
    <property type="project" value="InterPro"/>
</dbReference>
<feature type="modified residue" description="4-aspartylphosphate" evidence="1">
    <location>
        <position position="58"/>
    </location>
</feature>
<dbReference type="SMART" id="SM00448">
    <property type="entry name" value="REC"/>
    <property type="match status" value="1"/>
</dbReference>
<dbReference type="Pfam" id="PF00072">
    <property type="entry name" value="Response_reg"/>
    <property type="match status" value="1"/>
</dbReference>
<dbReference type="OrthoDB" id="673128at2"/>
<organism evidence="3 4">
    <name type="scientific">Arenibacter aquaticus</name>
    <dbReference type="NCBI Taxonomy" id="2489054"/>
    <lineage>
        <taxon>Bacteria</taxon>
        <taxon>Pseudomonadati</taxon>
        <taxon>Bacteroidota</taxon>
        <taxon>Flavobacteriia</taxon>
        <taxon>Flavobacteriales</taxon>
        <taxon>Flavobacteriaceae</taxon>
        <taxon>Arenibacter</taxon>
    </lineage>
</organism>
<evidence type="ECO:0000313" key="3">
    <source>
        <dbReference type="EMBL" id="RTE51852.1"/>
    </source>
</evidence>
<reference evidence="3 4" key="1">
    <citation type="submission" date="2018-11" db="EMBL/GenBank/DDBJ databases">
        <title>Arenibacter aquaticus sp.nov., a marine bacterium isolated from surface seawater in the South China Sea.</title>
        <authorList>
            <person name="Guo J."/>
            <person name="Sun J."/>
        </authorList>
    </citation>
    <scope>NUCLEOTIDE SEQUENCE [LARGE SCALE GENOMIC DNA]</scope>
    <source>
        <strain evidence="3 4">GUO666</strain>
    </source>
</reference>
<comment type="caution">
    <text evidence="3">The sequence shown here is derived from an EMBL/GenBank/DDBJ whole genome shotgun (WGS) entry which is preliminary data.</text>
</comment>
<dbReference type="PANTHER" id="PTHR44520:SF2">
    <property type="entry name" value="RESPONSE REGULATOR RCP1"/>
    <property type="match status" value="1"/>
</dbReference>
<dbReference type="InterPro" id="IPR011006">
    <property type="entry name" value="CheY-like_superfamily"/>
</dbReference>
<evidence type="ECO:0000313" key="4">
    <source>
        <dbReference type="Proteomes" id="UP000267585"/>
    </source>
</evidence>
<sequence length="125" mass="14355">MKTHEILLIDDDPMTNFINNTVIKSEFPNYSPVIFENGPDALAYIRENPKSFYLIFLDINMPVMDGWEFLETLSKDTSQYNLVIHILSSSLDSLDKRKADKSNLVTSFLTKPLKKDVLKELKLGL</sequence>
<dbReference type="Proteomes" id="UP000267585">
    <property type="component" value="Unassembled WGS sequence"/>
</dbReference>
<dbReference type="EMBL" id="RQPJ01000021">
    <property type="protein sequence ID" value="RTE51852.1"/>
    <property type="molecule type" value="Genomic_DNA"/>
</dbReference>
<evidence type="ECO:0000256" key="1">
    <source>
        <dbReference type="PROSITE-ProRule" id="PRU00169"/>
    </source>
</evidence>
<dbReference type="SUPFAM" id="SSF52172">
    <property type="entry name" value="CheY-like"/>
    <property type="match status" value="1"/>
</dbReference>
<dbReference type="PROSITE" id="PS50110">
    <property type="entry name" value="RESPONSE_REGULATORY"/>
    <property type="match status" value="1"/>
</dbReference>
<keyword evidence="4" id="KW-1185">Reference proteome</keyword>
<proteinExistence type="predicted"/>
<dbReference type="RefSeq" id="WP_126163536.1">
    <property type="nucleotide sequence ID" value="NZ_RQPJ01000021.1"/>
</dbReference>
<protein>
    <submittedName>
        <fullName evidence="3">Response regulator</fullName>
    </submittedName>
</protein>
<keyword evidence="1" id="KW-0597">Phosphoprotein</keyword>